<dbReference type="RefSeq" id="WP_377358619.1">
    <property type="nucleotide sequence ID" value="NZ_JBHTCM010000010.1"/>
</dbReference>
<keyword evidence="7" id="KW-0689">Ribosomal protein</keyword>
<dbReference type="EC" id="2.1.1.-" evidence="6"/>
<keyword evidence="7" id="KW-0687">Ribonucleoprotein</keyword>
<dbReference type="HAMAP" id="MF_00735">
    <property type="entry name" value="Methyltr_PrmA"/>
    <property type="match status" value="1"/>
</dbReference>
<organism evidence="7 8">
    <name type="scientific">Rhodocista pekingensis</name>
    <dbReference type="NCBI Taxonomy" id="201185"/>
    <lineage>
        <taxon>Bacteria</taxon>
        <taxon>Pseudomonadati</taxon>
        <taxon>Pseudomonadota</taxon>
        <taxon>Alphaproteobacteria</taxon>
        <taxon>Rhodospirillales</taxon>
        <taxon>Azospirillaceae</taxon>
        <taxon>Rhodocista</taxon>
    </lineage>
</organism>
<feature type="binding site" evidence="6">
    <location>
        <position position="134"/>
    </location>
    <ligand>
        <name>S-adenosyl-L-methionine</name>
        <dbReference type="ChEBI" id="CHEBI:59789"/>
    </ligand>
</feature>
<dbReference type="PANTHER" id="PTHR43648">
    <property type="entry name" value="ELECTRON TRANSFER FLAVOPROTEIN BETA SUBUNIT LYSINE METHYLTRANSFERASE"/>
    <property type="match status" value="1"/>
</dbReference>
<dbReference type="InterPro" id="IPR004498">
    <property type="entry name" value="Ribosomal_PrmA_MeTrfase"/>
</dbReference>
<dbReference type="Pfam" id="PF06325">
    <property type="entry name" value="PrmA"/>
    <property type="match status" value="1"/>
</dbReference>
<gene>
    <name evidence="6" type="primary">prmA</name>
    <name evidence="7" type="ORF">ACFQPS_10035</name>
</gene>
<feature type="binding site" evidence="6">
    <location>
        <position position="226"/>
    </location>
    <ligand>
        <name>S-adenosyl-L-methionine</name>
        <dbReference type="ChEBI" id="CHEBI:59789"/>
    </ligand>
</feature>
<comment type="function">
    <text evidence="6">Methylates ribosomal protein L11.</text>
</comment>
<dbReference type="GO" id="GO:0008168">
    <property type="term" value="F:methyltransferase activity"/>
    <property type="evidence" value="ECO:0007669"/>
    <property type="project" value="UniProtKB-KW"/>
</dbReference>
<evidence type="ECO:0000313" key="7">
    <source>
        <dbReference type="EMBL" id="MFC7333500.1"/>
    </source>
</evidence>
<comment type="catalytic activity">
    <reaction evidence="6">
        <text>L-lysyl-[protein] + 3 S-adenosyl-L-methionine = N(6),N(6),N(6)-trimethyl-L-lysyl-[protein] + 3 S-adenosyl-L-homocysteine + 3 H(+)</text>
        <dbReference type="Rhea" id="RHEA:54192"/>
        <dbReference type="Rhea" id="RHEA-COMP:9752"/>
        <dbReference type="Rhea" id="RHEA-COMP:13826"/>
        <dbReference type="ChEBI" id="CHEBI:15378"/>
        <dbReference type="ChEBI" id="CHEBI:29969"/>
        <dbReference type="ChEBI" id="CHEBI:57856"/>
        <dbReference type="ChEBI" id="CHEBI:59789"/>
        <dbReference type="ChEBI" id="CHEBI:61961"/>
    </reaction>
</comment>
<accession>A0ABW2KVZ3</accession>
<keyword evidence="3 6" id="KW-0489">Methyltransferase</keyword>
<dbReference type="CDD" id="cd02440">
    <property type="entry name" value="AdoMet_MTases"/>
    <property type="match status" value="1"/>
</dbReference>
<dbReference type="PANTHER" id="PTHR43648:SF1">
    <property type="entry name" value="ELECTRON TRANSFER FLAVOPROTEIN BETA SUBUNIT LYSINE METHYLTRANSFERASE"/>
    <property type="match status" value="1"/>
</dbReference>
<evidence type="ECO:0000256" key="6">
    <source>
        <dbReference type="HAMAP-Rule" id="MF_00735"/>
    </source>
</evidence>
<dbReference type="InterPro" id="IPR050078">
    <property type="entry name" value="Ribosomal_L11_MeTrfase_PrmA"/>
</dbReference>
<dbReference type="Proteomes" id="UP001596456">
    <property type="component" value="Unassembled WGS sequence"/>
</dbReference>
<comment type="similarity">
    <text evidence="1 6">Belongs to the methyltransferase superfamily. PrmA family.</text>
</comment>
<evidence type="ECO:0000256" key="2">
    <source>
        <dbReference type="ARBA" id="ARBA00022490"/>
    </source>
</evidence>
<dbReference type="EMBL" id="JBHTCM010000010">
    <property type="protein sequence ID" value="MFC7333500.1"/>
    <property type="molecule type" value="Genomic_DNA"/>
</dbReference>
<comment type="subcellular location">
    <subcellularLocation>
        <location evidence="6">Cytoplasm</location>
    </subcellularLocation>
</comment>
<reference evidence="8" key="1">
    <citation type="journal article" date="2019" name="Int. J. Syst. Evol. Microbiol.">
        <title>The Global Catalogue of Microorganisms (GCM) 10K type strain sequencing project: providing services to taxonomists for standard genome sequencing and annotation.</title>
        <authorList>
            <consortium name="The Broad Institute Genomics Platform"/>
            <consortium name="The Broad Institute Genome Sequencing Center for Infectious Disease"/>
            <person name="Wu L."/>
            <person name="Ma J."/>
        </authorList>
    </citation>
    <scope>NUCLEOTIDE SEQUENCE [LARGE SCALE GENOMIC DNA]</scope>
    <source>
        <strain evidence="8">CGMCC 1.16275</strain>
    </source>
</reference>
<proteinExistence type="inferred from homology"/>
<evidence type="ECO:0000256" key="5">
    <source>
        <dbReference type="ARBA" id="ARBA00022691"/>
    </source>
</evidence>
<dbReference type="GO" id="GO:0005840">
    <property type="term" value="C:ribosome"/>
    <property type="evidence" value="ECO:0007669"/>
    <property type="project" value="UniProtKB-KW"/>
</dbReference>
<keyword evidence="5 6" id="KW-0949">S-adenosyl-L-methionine</keyword>
<evidence type="ECO:0000313" key="8">
    <source>
        <dbReference type="Proteomes" id="UP001596456"/>
    </source>
</evidence>
<feature type="binding site" evidence="6">
    <location>
        <position position="179"/>
    </location>
    <ligand>
        <name>S-adenosyl-L-methionine</name>
        <dbReference type="ChEBI" id="CHEBI:59789"/>
    </ligand>
</feature>
<keyword evidence="4 6" id="KW-0808">Transferase</keyword>
<sequence>MQPMWRVAFEVPEAMAPLFAEIVEPHMDAVATFELQEGGNWLIEGTSHAEPDGSRLSTKLAILAASLGLSEPALTIEPIAPIDWVTQTYLSFPPIRVGRFFVHGSHHKTGVPAGCVGLQIEAAMAFGSGEHATTQGCLKALDDLSRSLPLGHALDMGCGSGILGFAIAKLWRVPVLGVDIDDLSVEIAAENAVLNRVAHLVDLRAGNGYATPEVRRRAPFDLIVANILAKPLARMAPQLRRHLAPGGTVVLSGLLRRQENMVLAAHRAQGLRLVRRYRIGDWSTLVLRP</sequence>
<evidence type="ECO:0000256" key="3">
    <source>
        <dbReference type="ARBA" id="ARBA00022603"/>
    </source>
</evidence>
<dbReference type="GO" id="GO:0032259">
    <property type="term" value="P:methylation"/>
    <property type="evidence" value="ECO:0007669"/>
    <property type="project" value="UniProtKB-KW"/>
</dbReference>
<protein>
    <recommendedName>
        <fullName evidence="6">Ribosomal protein L11 methyltransferase</fullName>
        <shortName evidence="6">L11 Mtase</shortName>
        <ecNumber evidence="6">2.1.1.-</ecNumber>
    </recommendedName>
</protein>
<comment type="caution">
    <text evidence="7">The sequence shown here is derived from an EMBL/GenBank/DDBJ whole genome shotgun (WGS) entry which is preliminary data.</text>
</comment>
<dbReference type="Gene3D" id="3.40.50.150">
    <property type="entry name" value="Vaccinia Virus protein VP39"/>
    <property type="match status" value="1"/>
</dbReference>
<feature type="binding site" evidence="6">
    <location>
        <position position="157"/>
    </location>
    <ligand>
        <name>S-adenosyl-L-methionine</name>
        <dbReference type="ChEBI" id="CHEBI:59789"/>
    </ligand>
</feature>
<dbReference type="SUPFAM" id="SSF53335">
    <property type="entry name" value="S-adenosyl-L-methionine-dependent methyltransferases"/>
    <property type="match status" value="1"/>
</dbReference>
<keyword evidence="8" id="KW-1185">Reference proteome</keyword>
<evidence type="ECO:0000256" key="1">
    <source>
        <dbReference type="ARBA" id="ARBA00009741"/>
    </source>
</evidence>
<name>A0ABW2KVZ3_9PROT</name>
<evidence type="ECO:0000256" key="4">
    <source>
        <dbReference type="ARBA" id="ARBA00022679"/>
    </source>
</evidence>
<dbReference type="InterPro" id="IPR029063">
    <property type="entry name" value="SAM-dependent_MTases_sf"/>
</dbReference>
<keyword evidence="2 6" id="KW-0963">Cytoplasm</keyword>